<evidence type="ECO:0000259" key="2">
    <source>
        <dbReference type="Pfam" id="PF12146"/>
    </source>
</evidence>
<comment type="caution">
    <text evidence="3">The sequence shown here is derived from an EMBL/GenBank/DDBJ whole genome shotgun (WGS) entry which is preliminary data.</text>
</comment>
<dbReference type="PANTHER" id="PTHR12277:SF81">
    <property type="entry name" value="PROTEIN ABHD13"/>
    <property type="match status" value="1"/>
</dbReference>
<dbReference type="SUPFAM" id="SSF53474">
    <property type="entry name" value="alpha/beta-Hydrolases"/>
    <property type="match status" value="1"/>
</dbReference>
<name>A0ABQ9P5H8_9PEZI</name>
<reference evidence="3" key="1">
    <citation type="submission" date="2022-10" db="EMBL/GenBank/DDBJ databases">
        <title>Culturing micro-colonial fungi from biological soil crusts in the Mojave desert and describing Neophaeococcomyces mojavensis, and introducing the new genera and species Taxawa tesnikishii.</title>
        <authorList>
            <person name="Kurbessoian T."/>
            <person name="Stajich J.E."/>
        </authorList>
    </citation>
    <scope>NUCLEOTIDE SEQUENCE</scope>
    <source>
        <strain evidence="3">TK_1</strain>
    </source>
</reference>
<accession>A0ABQ9P5H8</accession>
<sequence>MASYLSYLRVPVLVSSGVTALLSGLLYFKQNEIIYPRNLPPGARTDVPRPPQFGISDFEELMIPTPDGESLSAFFIRPENKRHARNITILMFHGNAGNIGHRLPIAKILHDDLGCNVLMLQYRGYGMSTGTPNEKGLMVDAQTGLDYVRQRAELKDTKIVLYGQSLGGAVSIGLAARNRNEGDIAAIILENTFLSIRELIPSAFPPAKYLAPLCHQYWSSEEMLPQVTPSIPILFLSGSKDEIVPATHMRQLYDICRSDIKIFKEFPNGTHNDTVAEPGYFNYIDDFLRQHVLRTLRNRTEKSEE</sequence>
<keyword evidence="1" id="KW-1133">Transmembrane helix</keyword>
<keyword evidence="1" id="KW-0472">Membrane</keyword>
<evidence type="ECO:0000313" key="4">
    <source>
        <dbReference type="Proteomes" id="UP001172684"/>
    </source>
</evidence>
<dbReference type="PANTHER" id="PTHR12277">
    <property type="entry name" value="ALPHA/BETA HYDROLASE DOMAIN-CONTAINING PROTEIN"/>
    <property type="match status" value="1"/>
</dbReference>
<evidence type="ECO:0000256" key="1">
    <source>
        <dbReference type="SAM" id="Phobius"/>
    </source>
</evidence>
<keyword evidence="4" id="KW-1185">Reference proteome</keyword>
<protein>
    <submittedName>
        <fullName evidence="3">Bem46 protein, variant</fullName>
    </submittedName>
</protein>
<dbReference type="InterPro" id="IPR022742">
    <property type="entry name" value="Hydrolase_4"/>
</dbReference>
<proteinExistence type="predicted"/>
<organism evidence="3 4">
    <name type="scientific">Coniosporium apollinis</name>
    <dbReference type="NCBI Taxonomy" id="61459"/>
    <lineage>
        <taxon>Eukaryota</taxon>
        <taxon>Fungi</taxon>
        <taxon>Dikarya</taxon>
        <taxon>Ascomycota</taxon>
        <taxon>Pezizomycotina</taxon>
        <taxon>Dothideomycetes</taxon>
        <taxon>Dothideomycetes incertae sedis</taxon>
        <taxon>Coniosporium</taxon>
    </lineage>
</organism>
<dbReference type="Proteomes" id="UP001172684">
    <property type="component" value="Unassembled WGS sequence"/>
</dbReference>
<feature type="transmembrane region" description="Helical" evidence="1">
    <location>
        <begin position="6"/>
        <end position="28"/>
    </location>
</feature>
<gene>
    <name evidence="3" type="primary">bem46</name>
    <name evidence="3" type="ORF">H2201_001121</name>
</gene>
<evidence type="ECO:0000313" key="3">
    <source>
        <dbReference type="EMBL" id="KAJ9668875.1"/>
    </source>
</evidence>
<keyword evidence="1" id="KW-0812">Transmembrane</keyword>
<dbReference type="Pfam" id="PF12146">
    <property type="entry name" value="Hydrolase_4"/>
    <property type="match status" value="1"/>
</dbReference>
<dbReference type="Gene3D" id="3.40.50.1820">
    <property type="entry name" value="alpha/beta hydrolase"/>
    <property type="match status" value="1"/>
</dbReference>
<dbReference type="InterPro" id="IPR029058">
    <property type="entry name" value="AB_hydrolase_fold"/>
</dbReference>
<feature type="domain" description="Serine aminopeptidase S33" evidence="2">
    <location>
        <begin position="88"/>
        <end position="213"/>
    </location>
</feature>
<dbReference type="EMBL" id="JAPDRL010000005">
    <property type="protein sequence ID" value="KAJ9668875.1"/>
    <property type="molecule type" value="Genomic_DNA"/>
</dbReference>